<dbReference type="RefSeq" id="WP_275056579.1">
    <property type="nucleotide sequence ID" value="NZ_CP118988.1"/>
</dbReference>
<comment type="similarity">
    <text evidence="1">Belongs to the UPF0597 family.</text>
</comment>
<sequence length="429" mass="44521">MKQAWQQYLQIIQQVVKPALGCTEPIAAAYAAAVAARQLGCEPRRLEVAVSDNLYKNSMGVYVPGTGKIGLAIAAAAGAIGGNADAGLEVLAAIQPGQVITAQGLIDAGNVQVSRTAAPEFIFCRVTVYGSDDKGEEHSAEVTLCGGHTRIVEQRRDGEVTFTADQSQSGATGSICDGVDISIATIYEFATQVEFEQIKFILKASELNGKLSAEGMNNPYGLEIGRTMQQNIDAGLIGEDVMNRIVMMTAAASDARMGGATLPAMSNFGSGNQGIAATIPVMVIAERFAASEEQLARALIMSHLGAIYIKSHYPPLSAFCGNTVTSAAASMAMVYLAGGSFEQSCFAIQNVLSDSAGMVCDGAKASCAMKVSTSSGAAVRGFLMALNSHSVSGQGIVAGNVDQTIRNVGQMVKEGMSATDTTIIDIMSA</sequence>
<dbReference type="AlphaFoldDB" id="A0AAX3NMM1"/>
<organism evidence="3 4">
    <name type="scientific">Aeromonas allosaccharophila</name>
    <dbReference type="NCBI Taxonomy" id="656"/>
    <lineage>
        <taxon>Bacteria</taxon>
        <taxon>Pseudomonadati</taxon>
        <taxon>Pseudomonadota</taxon>
        <taxon>Gammaproteobacteria</taxon>
        <taxon>Aeromonadales</taxon>
        <taxon>Aeromonadaceae</taxon>
        <taxon>Aeromonas</taxon>
    </lineage>
</organism>
<feature type="domain" description="Serine dehydratase-like alpha subunit" evidence="2">
    <location>
        <begin position="180"/>
        <end position="424"/>
    </location>
</feature>
<evidence type="ECO:0000259" key="2">
    <source>
        <dbReference type="Pfam" id="PF03313"/>
    </source>
</evidence>
<reference evidence="3" key="1">
    <citation type="submission" date="2023-02" db="EMBL/GenBank/DDBJ databases">
        <title>The sequence of Aeromonas allosaccharophila K520.</title>
        <authorList>
            <person name="Luo X."/>
        </authorList>
    </citation>
    <scope>NUCLEOTIDE SEQUENCE</scope>
    <source>
        <strain evidence="3">K520</strain>
    </source>
</reference>
<proteinExistence type="inferred from homology"/>
<name>A0AAX3NMM1_9GAMM</name>
<dbReference type="EMBL" id="CP118988">
    <property type="protein sequence ID" value="WED75303.1"/>
    <property type="molecule type" value="Genomic_DNA"/>
</dbReference>
<evidence type="ECO:0000313" key="3">
    <source>
        <dbReference type="EMBL" id="WED75303.1"/>
    </source>
</evidence>
<evidence type="ECO:0000256" key="1">
    <source>
        <dbReference type="HAMAP-Rule" id="MF_01845"/>
    </source>
</evidence>
<dbReference type="Pfam" id="PF03313">
    <property type="entry name" value="SDH_alpha"/>
    <property type="match status" value="1"/>
</dbReference>
<accession>A0AAX3NMM1</accession>
<dbReference type="HAMAP" id="MF_01845">
    <property type="entry name" value="UPF0597"/>
    <property type="match status" value="1"/>
</dbReference>
<dbReference type="PANTHER" id="PTHR30501">
    <property type="entry name" value="UPF0597 PROTEIN YHAM"/>
    <property type="match status" value="1"/>
</dbReference>
<dbReference type="GO" id="GO:0080146">
    <property type="term" value="F:L-cysteine desulfhydrase activity"/>
    <property type="evidence" value="ECO:0007669"/>
    <property type="project" value="TreeGrafter"/>
</dbReference>
<dbReference type="PIRSF" id="PIRSF006054">
    <property type="entry name" value="UCP006054"/>
    <property type="match status" value="1"/>
</dbReference>
<dbReference type="Proteomes" id="UP001213721">
    <property type="component" value="Chromosome"/>
</dbReference>
<protein>
    <recommendedName>
        <fullName evidence="1">UPF0597 protein PYU98_15325</fullName>
    </recommendedName>
</protein>
<keyword evidence="3" id="KW-0456">Lyase</keyword>
<dbReference type="InterPro" id="IPR005130">
    <property type="entry name" value="Ser_deHydtase-like_asu"/>
</dbReference>
<dbReference type="PANTHER" id="PTHR30501:SF2">
    <property type="entry name" value="UPF0597 PROTEIN YHAM"/>
    <property type="match status" value="1"/>
</dbReference>
<gene>
    <name evidence="3" type="ORF">PYU98_15325</name>
</gene>
<evidence type="ECO:0000313" key="4">
    <source>
        <dbReference type="Proteomes" id="UP001213721"/>
    </source>
</evidence>
<dbReference type="InterPro" id="IPR021144">
    <property type="entry name" value="UPF0597"/>
</dbReference>
<dbReference type="GO" id="GO:0019450">
    <property type="term" value="P:L-cysteine catabolic process to pyruvate"/>
    <property type="evidence" value="ECO:0007669"/>
    <property type="project" value="TreeGrafter"/>
</dbReference>